<dbReference type="PANTHER" id="PTHR34386:SF1">
    <property type="entry name" value="GLUTAREDOXIN-LIKE PROTEIN NRDH"/>
    <property type="match status" value="1"/>
</dbReference>
<dbReference type="InterPro" id="IPR036249">
    <property type="entry name" value="Thioredoxin-like_sf"/>
</dbReference>
<proteinExistence type="predicted"/>
<dbReference type="SUPFAM" id="SSF52833">
    <property type="entry name" value="Thioredoxin-like"/>
    <property type="match status" value="1"/>
</dbReference>
<dbReference type="CDD" id="cd02976">
    <property type="entry name" value="NrdH"/>
    <property type="match status" value="1"/>
</dbReference>
<gene>
    <name evidence="2" type="ORF">FJ693_05735</name>
</gene>
<organism evidence="2 3">
    <name type="scientific">Georgenia yuyongxinii</name>
    <dbReference type="NCBI Taxonomy" id="2589797"/>
    <lineage>
        <taxon>Bacteria</taxon>
        <taxon>Bacillati</taxon>
        <taxon>Actinomycetota</taxon>
        <taxon>Actinomycetes</taxon>
        <taxon>Micrococcales</taxon>
        <taxon>Bogoriellaceae</taxon>
        <taxon>Georgenia</taxon>
    </lineage>
</organism>
<dbReference type="Proteomes" id="UP000318693">
    <property type="component" value="Unassembled WGS sequence"/>
</dbReference>
<evidence type="ECO:0000259" key="1">
    <source>
        <dbReference type="Pfam" id="PF00462"/>
    </source>
</evidence>
<dbReference type="PROSITE" id="PS51354">
    <property type="entry name" value="GLUTAREDOXIN_2"/>
    <property type="match status" value="1"/>
</dbReference>
<dbReference type="Pfam" id="PF00462">
    <property type="entry name" value="Glutaredoxin"/>
    <property type="match status" value="1"/>
</dbReference>
<dbReference type="RefSeq" id="WP_143417571.1">
    <property type="nucleotide sequence ID" value="NZ_VJXR01000010.1"/>
</dbReference>
<dbReference type="Gene3D" id="3.40.30.10">
    <property type="entry name" value="Glutaredoxin"/>
    <property type="match status" value="1"/>
</dbReference>
<protein>
    <submittedName>
        <fullName evidence="2">NrdH-redoxin</fullName>
    </submittedName>
</protein>
<dbReference type="InterPro" id="IPR051548">
    <property type="entry name" value="Grx-like_ET"/>
</dbReference>
<evidence type="ECO:0000313" key="3">
    <source>
        <dbReference type="Proteomes" id="UP000318693"/>
    </source>
</evidence>
<dbReference type="GO" id="GO:0009055">
    <property type="term" value="F:electron transfer activity"/>
    <property type="evidence" value="ECO:0007669"/>
    <property type="project" value="TreeGrafter"/>
</dbReference>
<dbReference type="AlphaFoldDB" id="A0A552WUJ8"/>
<dbReference type="InterPro" id="IPR002109">
    <property type="entry name" value="Glutaredoxin"/>
</dbReference>
<sequence length="81" mass="8859">MSVVVYSMPACPQCTATCRELSKRRLDYEVVDLTADHEALAMVRGLGYKQAPIVVAGREHWSGYRPDRIKALAAAAVPAQV</sequence>
<evidence type="ECO:0000313" key="2">
    <source>
        <dbReference type="EMBL" id="TRW46427.1"/>
    </source>
</evidence>
<feature type="domain" description="Glutaredoxin" evidence="1">
    <location>
        <begin position="3"/>
        <end position="61"/>
    </location>
</feature>
<name>A0A552WUJ8_9MICO</name>
<dbReference type="EMBL" id="VJXR01000010">
    <property type="protein sequence ID" value="TRW46427.1"/>
    <property type="molecule type" value="Genomic_DNA"/>
</dbReference>
<dbReference type="PANTHER" id="PTHR34386">
    <property type="entry name" value="GLUTAREDOXIN"/>
    <property type="match status" value="1"/>
</dbReference>
<comment type="caution">
    <text evidence="2">The sequence shown here is derived from an EMBL/GenBank/DDBJ whole genome shotgun (WGS) entry which is preliminary data.</text>
</comment>
<reference evidence="2 3" key="1">
    <citation type="submission" date="2019-07" db="EMBL/GenBank/DDBJ databases">
        <title>Georgenia wutianyii sp. nov. and Georgenia *** sp. nov. isolated from plateau pika (Ochotona curzoniae) in the Qinghai-Tibet plateau of China.</title>
        <authorList>
            <person name="Tian Z."/>
        </authorList>
    </citation>
    <scope>NUCLEOTIDE SEQUENCE [LARGE SCALE GENOMIC DNA]</scope>
    <source>
        <strain evidence="2 3">Z446</strain>
    </source>
</reference>
<dbReference type="GO" id="GO:0045454">
    <property type="term" value="P:cell redox homeostasis"/>
    <property type="evidence" value="ECO:0007669"/>
    <property type="project" value="TreeGrafter"/>
</dbReference>
<keyword evidence="3" id="KW-1185">Reference proteome</keyword>
<accession>A0A552WUJ8</accession>